<reference evidence="1" key="1">
    <citation type="submission" date="2020-03" db="EMBL/GenBank/DDBJ databases">
        <title>A high-quality chromosome-level genome assembly of a woody plant with both climbing and erect habits, Rhamnella rubrinervis.</title>
        <authorList>
            <person name="Lu Z."/>
            <person name="Yang Y."/>
            <person name="Zhu X."/>
            <person name="Sun Y."/>
        </authorList>
    </citation>
    <scope>NUCLEOTIDE SEQUENCE</scope>
    <source>
        <strain evidence="1">BYM</strain>
        <tissue evidence="1">Leaf</tissue>
    </source>
</reference>
<dbReference type="AlphaFoldDB" id="A0A8K0GUU5"/>
<gene>
    <name evidence="1" type="ORF">FNV43_RR20739</name>
</gene>
<keyword evidence="2" id="KW-1185">Reference proteome</keyword>
<name>A0A8K0GUU5_9ROSA</name>
<protein>
    <submittedName>
        <fullName evidence="1">Uncharacterized protein</fullName>
    </submittedName>
</protein>
<evidence type="ECO:0000313" key="2">
    <source>
        <dbReference type="Proteomes" id="UP000796880"/>
    </source>
</evidence>
<organism evidence="1 2">
    <name type="scientific">Rhamnella rubrinervis</name>
    <dbReference type="NCBI Taxonomy" id="2594499"/>
    <lineage>
        <taxon>Eukaryota</taxon>
        <taxon>Viridiplantae</taxon>
        <taxon>Streptophyta</taxon>
        <taxon>Embryophyta</taxon>
        <taxon>Tracheophyta</taxon>
        <taxon>Spermatophyta</taxon>
        <taxon>Magnoliopsida</taxon>
        <taxon>eudicotyledons</taxon>
        <taxon>Gunneridae</taxon>
        <taxon>Pentapetalae</taxon>
        <taxon>rosids</taxon>
        <taxon>fabids</taxon>
        <taxon>Rosales</taxon>
        <taxon>Rhamnaceae</taxon>
        <taxon>rhamnoid group</taxon>
        <taxon>Rhamneae</taxon>
        <taxon>Rhamnella</taxon>
    </lineage>
</organism>
<dbReference type="Proteomes" id="UP000796880">
    <property type="component" value="Unassembled WGS sequence"/>
</dbReference>
<accession>A0A8K0GUU5</accession>
<sequence length="77" mass="8669">MSSRSPSSNKLTILSKDLRSEAVLENVMWETADDERVHFLATPPNSFKALSDRSFCALSGLQMGFSNWDYFDSVDDC</sequence>
<proteinExistence type="predicted"/>
<dbReference type="EMBL" id="VOIH02000009">
    <property type="protein sequence ID" value="KAF3437983.1"/>
    <property type="molecule type" value="Genomic_DNA"/>
</dbReference>
<evidence type="ECO:0000313" key="1">
    <source>
        <dbReference type="EMBL" id="KAF3437983.1"/>
    </source>
</evidence>
<comment type="caution">
    <text evidence="1">The sequence shown here is derived from an EMBL/GenBank/DDBJ whole genome shotgun (WGS) entry which is preliminary data.</text>
</comment>